<dbReference type="GO" id="GO:0000972">
    <property type="term" value="P:transcription-dependent tethering of RNA polymerase II gene DNA at nuclear periphery"/>
    <property type="evidence" value="ECO:0007669"/>
    <property type="project" value="TreeGrafter"/>
</dbReference>
<keyword evidence="4" id="KW-0539">Nucleus</keyword>
<dbReference type="Gene3D" id="2.130.10.10">
    <property type="entry name" value="YVTN repeat-like/Quinoprotein amine dehydrogenase"/>
    <property type="match status" value="1"/>
</dbReference>
<keyword evidence="7" id="KW-1185">Reference proteome</keyword>
<name>A0A9P6WAJ3_MAUEX</name>
<dbReference type="OrthoDB" id="103454at2759"/>
<evidence type="ECO:0000256" key="1">
    <source>
        <dbReference type="ARBA" id="ARBA00004123"/>
    </source>
</evidence>
<dbReference type="AlphaFoldDB" id="A0A9P6WAJ3"/>
<dbReference type="GO" id="GO:0006606">
    <property type="term" value="P:protein import into nucleus"/>
    <property type="evidence" value="ECO:0007669"/>
    <property type="project" value="TreeGrafter"/>
</dbReference>
<dbReference type="InterPro" id="IPR014908">
    <property type="entry name" value="Nucleoporin_Nup133/Nup155_N"/>
</dbReference>
<evidence type="ECO:0000259" key="5">
    <source>
        <dbReference type="Pfam" id="PF08801"/>
    </source>
</evidence>
<evidence type="ECO:0000313" key="7">
    <source>
        <dbReference type="Proteomes" id="UP000750334"/>
    </source>
</evidence>
<sequence length="1154" mass="133516">MTSERPIFQLRKEISENISNETSLQNNTTVQEQNTTTSTTYNNKILTENEVYSVTRMATTLPSNQLSQYKYNGFIETTLQKALLCDKDNIFIWNYDSEQRSVPSVRIPLHDESESSLNQPPICLLTSPLAVSEPVESADTDSTTSINENCGVCIIERDTGKITYYEDVESINNLYSQLSKAMSHTLDLNLSKNEHITKVLNLEPAGIVVATSLGAVHFVTIRDNIGKPKISLKQTLIKAHRGILSHFFTPAQQSSNTENSHSIVSLNKGPLMGKGERLLYITTKCGDFQVWQLGVSSKTFKRINVNVFNKILESLQDLYPFAYGSLKLIDSHPLLSDAMNVQLFLSTISDNNNTFYIISTIIFDEQFNNFTIFSTYRLNTINSSLHNDQSMPRLLIPSSLEKTDRPIASVFVLFDNCLVITQISSKLDSSFTLKKKWEDIISFNDEIDIIGFGFDVDSLYLISKEVGGIMKITLKNTEKSIIGYQDLEETRFVKSHVEQATYFSNTSLGNPVEFNLPAGISLDRDIIEHDLMLCNNEIFDSTSQFIPKASSNLEQHLNSRINYYKNFLRYIELNFNNNISPICKLQLVENFETVNCALKFLHKLDKKDTFNDKLNNIWSSVLSKHNIKLEDLIINQLKQFPSLFIEFLKAIDFRTECNEFKSRLINILISCFYEAILEDGERTVRYDMFNLDPLEVNNEKLPWYINYDILSFLNTLFFNYKFSIKPDYPTSTEKKEQFLTLLKILYYFFNQIKLWRLQNPDKFVDEQTLEQISAIYTDSHTAWNDVLCELNYKEQSIRIADFYQDFESLVQTLETLEGQEQLYAQFFGKYDYEFASHLFKYYIANNKLSKLFYQFPEQHHQLVRFFEENIDEYRDISWIQDILDNNYSKASDDLLKLNLLRKPITKNQIHLNIAKLSGLVDESNINVESLDEIQSRLDLLDGEIYLKDQLKTSGKKLNPRYESTFFKTIFDEINKRLEKGITLPFNQIIDQYTLVNDSNFFFSAVKLTAFNSKSIEYEVKKFLIATLWRRAILCDEYIMNHTGTSNIAKSVLYQILTEYFTQDLFLSDLPLPNVKLVTNSFIVTDEYLENTYNDYELADDTAIPKIKESIQRDIDDVNSINELETLLHTIINEANVKSGNRCVVNYETNTIEHA</sequence>
<dbReference type="PANTHER" id="PTHR13405:SF11">
    <property type="entry name" value="NUCLEAR PORE COMPLEX PROTEIN NUP133"/>
    <property type="match status" value="1"/>
</dbReference>
<dbReference type="InterPro" id="IPR037624">
    <property type="entry name" value="Nup133-like"/>
</dbReference>
<feature type="domain" description="Nucleoporin Nup133/Nup155-like N-terminal" evidence="5">
    <location>
        <begin position="47"/>
        <end position="456"/>
    </location>
</feature>
<evidence type="ECO:0000256" key="4">
    <source>
        <dbReference type="ARBA" id="ARBA00023242"/>
    </source>
</evidence>
<protein>
    <recommendedName>
        <fullName evidence="5">Nucleoporin Nup133/Nup155-like N-terminal domain-containing protein</fullName>
    </recommendedName>
</protein>
<dbReference type="PANTHER" id="PTHR13405">
    <property type="entry name" value="NUCLEAR PORE COMPLEX PROTEIN NUP133"/>
    <property type="match status" value="1"/>
</dbReference>
<organism evidence="6 7">
    <name type="scientific">Maudiozyma exigua</name>
    <name type="common">Yeast</name>
    <name type="synonym">Kazachstania exigua</name>
    <dbReference type="NCBI Taxonomy" id="34358"/>
    <lineage>
        <taxon>Eukaryota</taxon>
        <taxon>Fungi</taxon>
        <taxon>Dikarya</taxon>
        <taxon>Ascomycota</taxon>
        <taxon>Saccharomycotina</taxon>
        <taxon>Saccharomycetes</taxon>
        <taxon>Saccharomycetales</taxon>
        <taxon>Saccharomycetaceae</taxon>
        <taxon>Maudiozyma</taxon>
    </lineage>
</organism>
<proteinExistence type="inferred from homology"/>
<evidence type="ECO:0000256" key="3">
    <source>
        <dbReference type="ARBA" id="ARBA00022448"/>
    </source>
</evidence>
<comment type="subcellular location">
    <subcellularLocation>
        <location evidence="1">Nucleus</location>
    </subcellularLocation>
</comment>
<dbReference type="Pfam" id="PF08801">
    <property type="entry name" value="Nucleoporin_N"/>
    <property type="match status" value="1"/>
</dbReference>
<comment type="caution">
    <text evidence="6">The sequence shown here is derived from an EMBL/GenBank/DDBJ whole genome shotgun (WGS) entry which is preliminary data.</text>
</comment>
<accession>A0A9P6WAJ3</accession>
<dbReference type="SUPFAM" id="SSF117289">
    <property type="entry name" value="Nucleoporin domain"/>
    <property type="match status" value="1"/>
</dbReference>
<reference evidence="6 7" key="1">
    <citation type="submission" date="2020-11" db="EMBL/GenBank/DDBJ databases">
        <title>Kefir isolates.</title>
        <authorList>
            <person name="Marcisauskas S."/>
            <person name="Kim Y."/>
            <person name="Blasche S."/>
        </authorList>
    </citation>
    <scope>NUCLEOTIDE SEQUENCE [LARGE SCALE GENOMIC DNA]</scope>
    <source>
        <strain evidence="6 7">OG2</strain>
    </source>
</reference>
<dbReference type="Gene3D" id="1.20.58.1380">
    <property type="match status" value="1"/>
</dbReference>
<dbReference type="GO" id="GO:0031080">
    <property type="term" value="C:nuclear pore outer ring"/>
    <property type="evidence" value="ECO:0007669"/>
    <property type="project" value="TreeGrafter"/>
</dbReference>
<keyword evidence="3" id="KW-0813">Transport</keyword>
<dbReference type="Proteomes" id="UP000750334">
    <property type="component" value="Unassembled WGS sequence"/>
</dbReference>
<dbReference type="InterPro" id="IPR015943">
    <property type="entry name" value="WD40/YVTN_repeat-like_dom_sf"/>
</dbReference>
<gene>
    <name evidence="6" type="ORF">C6P45_004348</name>
</gene>
<dbReference type="GO" id="GO:0017056">
    <property type="term" value="F:structural constituent of nuclear pore"/>
    <property type="evidence" value="ECO:0007669"/>
    <property type="project" value="InterPro"/>
</dbReference>
<comment type="similarity">
    <text evidence="2">Belongs to the nucleoporin Nup133 family.</text>
</comment>
<evidence type="ECO:0000256" key="2">
    <source>
        <dbReference type="ARBA" id="ARBA00005569"/>
    </source>
</evidence>
<evidence type="ECO:0000313" key="6">
    <source>
        <dbReference type="EMBL" id="KAG0668808.1"/>
    </source>
</evidence>
<dbReference type="EMBL" id="PUHR01000057">
    <property type="protein sequence ID" value="KAG0668808.1"/>
    <property type="molecule type" value="Genomic_DNA"/>
</dbReference>
<dbReference type="GO" id="GO:0016973">
    <property type="term" value="P:poly(A)+ mRNA export from nucleus"/>
    <property type="evidence" value="ECO:0007669"/>
    <property type="project" value="TreeGrafter"/>
</dbReference>